<organism evidence="2 3">
    <name type="scientific">Rothia kristinae</name>
    <dbReference type="NCBI Taxonomy" id="37923"/>
    <lineage>
        <taxon>Bacteria</taxon>
        <taxon>Bacillati</taxon>
        <taxon>Actinomycetota</taxon>
        <taxon>Actinomycetes</taxon>
        <taxon>Micrococcales</taxon>
        <taxon>Micrococcaceae</taxon>
        <taxon>Rothia</taxon>
    </lineage>
</organism>
<feature type="compositionally biased region" description="Low complexity" evidence="1">
    <location>
        <begin position="47"/>
        <end position="62"/>
    </location>
</feature>
<reference evidence="2 3" key="1">
    <citation type="submission" date="2020-12" db="EMBL/GenBank/DDBJ databases">
        <title>FDA dAtabase for Regulatory Grade micrObial Sequences (FDA-ARGOS): Supporting development and validation of Infectious Disease Dx tests.</title>
        <authorList>
            <person name="Sproer C."/>
            <person name="Gronow S."/>
            <person name="Severitt S."/>
            <person name="Schroder I."/>
            <person name="Tallon L."/>
            <person name="Sadzewicz L."/>
            <person name="Zhao X."/>
            <person name="Boylan J."/>
            <person name="Ott S."/>
            <person name="Bowen H."/>
            <person name="Vavikolanu K."/>
            <person name="Mehta A."/>
            <person name="Aluvathingal J."/>
            <person name="Nadendla S."/>
            <person name="Lowell S."/>
            <person name="Myers T."/>
            <person name="Yan Y."/>
            <person name="Sichtig H."/>
        </authorList>
    </citation>
    <scope>NUCLEOTIDE SEQUENCE [LARGE SCALE GENOMIC DNA]</scope>
    <source>
        <strain evidence="2 3">FDAARGOS_1001</strain>
    </source>
</reference>
<evidence type="ECO:0000256" key="1">
    <source>
        <dbReference type="SAM" id="MobiDB-lite"/>
    </source>
</evidence>
<proteinExistence type="predicted"/>
<dbReference type="Proteomes" id="UP000595221">
    <property type="component" value="Chromosome"/>
</dbReference>
<feature type="region of interest" description="Disordered" evidence="1">
    <location>
        <begin position="40"/>
        <end position="67"/>
    </location>
</feature>
<feature type="compositionally biased region" description="Polar residues" evidence="1">
    <location>
        <begin position="173"/>
        <end position="193"/>
    </location>
</feature>
<sequence length="222" mass="23787">MAQFTMKMRRSTLGFALGVVLILMLGTAFAWVAVSRNDDAPAEAGNSPSAPQTAAQATATEEASGECMRPDMADRTDAQSVAKTFAGIAYCWDAEQDKTPVDAVMRARDLMAPELVSAYESAQLRNPYQAQWSAAQKIQGRTVPEVAMTGTDAGHQHGADGDHPEQAEDTAEESVSVSWQWEGTDGQTAPGGSTQLLVTLKKTGNDWQVTGYRPTSIEDGTW</sequence>
<feature type="compositionally biased region" description="Basic and acidic residues" evidence="1">
    <location>
        <begin position="154"/>
        <end position="166"/>
    </location>
</feature>
<dbReference type="RefSeq" id="WP_198490994.1">
    <property type="nucleotide sequence ID" value="NZ_CP066078.1"/>
</dbReference>
<name>A0A7T4MV77_9MICC</name>
<accession>A0A7T4MV77</accession>
<gene>
    <name evidence="2" type="ORF">I6H58_04725</name>
</gene>
<evidence type="ECO:0000313" key="2">
    <source>
        <dbReference type="EMBL" id="QQC60231.1"/>
    </source>
</evidence>
<dbReference type="AlphaFoldDB" id="A0A7T4MV77"/>
<protein>
    <submittedName>
        <fullName evidence="2">Uncharacterized protein</fullName>
    </submittedName>
</protein>
<feature type="region of interest" description="Disordered" evidence="1">
    <location>
        <begin position="150"/>
        <end position="193"/>
    </location>
</feature>
<evidence type="ECO:0000313" key="3">
    <source>
        <dbReference type="Proteomes" id="UP000595221"/>
    </source>
</evidence>
<dbReference type="EMBL" id="CP066078">
    <property type="protein sequence ID" value="QQC60231.1"/>
    <property type="molecule type" value="Genomic_DNA"/>
</dbReference>